<dbReference type="EMBL" id="JADEXP010000570">
    <property type="protein sequence ID" value="MBE9070877.1"/>
    <property type="molecule type" value="Genomic_DNA"/>
</dbReference>
<keyword evidence="3" id="KW-1185">Reference proteome</keyword>
<gene>
    <name evidence="2" type="ORF">IQ260_30020</name>
</gene>
<feature type="transmembrane region" description="Helical" evidence="1">
    <location>
        <begin position="12"/>
        <end position="35"/>
    </location>
</feature>
<evidence type="ECO:0000256" key="1">
    <source>
        <dbReference type="SAM" id="Phobius"/>
    </source>
</evidence>
<dbReference type="AlphaFoldDB" id="A0A929A0E1"/>
<dbReference type="Proteomes" id="UP000615026">
    <property type="component" value="Unassembled WGS sequence"/>
</dbReference>
<evidence type="ECO:0000313" key="3">
    <source>
        <dbReference type="Proteomes" id="UP000615026"/>
    </source>
</evidence>
<organism evidence="2 3">
    <name type="scientific">Leptolyngbya cf. ectocarpi LEGE 11479</name>
    <dbReference type="NCBI Taxonomy" id="1828722"/>
    <lineage>
        <taxon>Bacteria</taxon>
        <taxon>Bacillati</taxon>
        <taxon>Cyanobacteriota</taxon>
        <taxon>Cyanophyceae</taxon>
        <taxon>Leptolyngbyales</taxon>
        <taxon>Leptolyngbyaceae</taxon>
        <taxon>Leptolyngbya group</taxon>
        <taxon>Leptolyngbya</taxon>
    </lineage>
</organism>
<keyword evidence="1" id="KW-0472">Membrane</keyword>
<comment type="caution">
    <text evidence="2">The sequence shown here is derived from an EMBL/GenBank/DDBJ whole genome shotgun (WGS) entry which is preliminary data.</text>
</comment>
<dbReference type="RefSeq" id="WP_193996710.1">
    <property type="nucleotide sequence ID" value="NZ_JADEXP010000570.1"/>
</dbReference>
<feature type="transmembrane region" description="Helical" evidence="1">
    <location>
        <begin position="47"/>
        <end position="66"/>
    </location>
</feature>
<name>A0A929A0E1_LEPEC</name>
<keyword evidence="1" id="KW-1133">Transmembrane helix</keyword>
<reference evidence="2" key="1">
    <citation type="submission" date="2020-10" db="EMBL/GenBank/DDBJ databases">
        <authorList>
            <person name="Castelo-Branco R."/>
            <person name="Eusebio N."/>
            <person name="Adriana R."/>
            <person name="Vieira A."/>
            <person name="Brugerolle De Fraissinette N."/>
            <person name="Rezende De Castro R."/>
            <person name="Schneider M.P."/>
            <person name="Vasconcelos V."/>
            <person name="Leao P.N."/>
        </authorList>
    </citation>
    <scope>NUCLEOTIDE SEQUENCE</scope>
    <source>
        <strain evidence="2">LEGE 11479</strain>
    </source>
</reference>
<proteinExistence type="predicted"/>
<sequence>MDPFAVALVEFLIKAIQVYFIAGLIFAVLFSLLGVQRTDPGAQGLAPFFRLLIIPGVSIFWPLFALRLVRGKQHPTEHTAHRQAAKFSTGS</sequence>
<evidence type="ECO:0000313" key="2">
    <source>
        <dbReference type="EMBL" id="MBE9070877.1"/>
    </source>
</evidence>
<accession>A0A929A0E1</accession>
<protein>
    <submittedName>
        <fullName evidence="2">Uncharacterized protein</fullName>
    </submittedName>
</protein>
<keyword evidence="1" id="KW-0812">Transmembrane</keyword>